<dbReference type="GO" id="GO:0003677">
    <property type="term" value="F:DNA binding"/>
    <property type="evidence" value="ECO:0007669"/>
    <property type="project" value="InterPro"/>
</dbReference>
<organism evidence="1 2">
    <name type="scientific">Cohaesibacter marisflavi</name>
    <dbReference type="NCBI Taxonomy" id="655353"/>
    <lineage>
        <taxon>Bacteria</taxon>
        <taxon>Pseudomonadati</taxon>
        <taxon>Pseudomonadota</taxon>
        <taxon>Alphaproteobacteria</taxon>
        <taxon>Hyphomicrobiales</taxon>
        <taxon>Cohaesibacteraceae</taxon>
    </lineage>
</organism>
<dbReference type="Proteomes" id="UP000199236">
    <property type="component" value="Unassembled WGS sequence"/>
</dbReference>
<gene>
    <name evidence="1" type="ORF">SAMN04488056_12118</name>
</gene>
<reference evidence="1 2" key="1">
    <citation type="submission" date="2016-10" db="EMBL/GenBank/DDBJ databases">
        <authorList>
            <person name="de Groot N.N."/>
        </authorList>
    </citation>
    <scope>NUCLEOTIDE SEQUENCE [LARGE SCALE GENOMIC DNA]</scope>
    <source>
        <strain evidence="1 2">CGMCC 1.9157</strain>
    </source>
</reference>
<dbReference type="InterPro" id="IPR014057">
    <property type="entry name" value="HI1420"/>
</dbReference>
<accession>A0A1I5MG41</accession>
<dbReference type="OrthoDB" id="9798416at2"/>
<dbReference type="PANTHER" id="PTHR40275:SF1">
    <property type="entry name" value="SSL7038 PROTEIN"/>
    <property type="match status" value="1"/>
</dbReference>
<dbReference type="InterPro" id="IPR001387">
    <property type="entry name" value="Cro/C1-type_HTH"/>
</dbReference>
<dbReference type="CDD" id="cd00093">
    <property type="entry name" value="HTH_XRE"/>
    <property type="match status" value="1"/>
</dbReference>
<evidence type="ECO:0000313" key="2">
    <source>
        <dbReference type="Proteomes" id="UP000199236"/>
    </source>
</evidence>
<dbReference type="STRING" id="655353.SAMN04488056_12118"/>
<protein>
    <submittedName>
        <fullName evidence="1">Probable addiction module antidote protein</fullName>
    </submittedName>
</protein>
<dbReference type="EMBL" id="FOVR01000021">
    <property type="protein sequence ID" value="SFP08267.1"/>
    <property type="molecule type" value="Genomic_DNA"/>
</dbReference>
<dbReference type="InterPro" id="IPR010982">
    <property type="entry name" value="Lambda_DNA-bd_dom_sf"/>
</dbReference>
<evidence type="ECO:0000313" key="1">
    <source>
        <dbReference type="EMBL" id="SFP08267.1"/>
    </source>
</evidence>
<dbReference type="AlphaFoldDB" id="A0A1I5MG41"/>
<dbReference type="NCBIfam" id="TIGR02684">
    <property type="entry name" value="dnstrm_HI1420"/>
    <property type="match status" value="1"/>
</dbReference>
<dbReference type="SUPFAM" id="SSF47413">
    <property type="entry name" value="lambda repressor-like DNA-binding domains"/>
    <property type="match status" value="1"/>
</dbReference>
<dbReference type="PANTHER" id="PTHR40275">
    <property type="entry name" value="SSL7038 PROTEIN"/>
    <property type="match status" value="1"/>
</dbReference>
<keyword evidence="2" id="KW-1185">Reference proteome</keyword>
<dbReference type="RefSeq" id="WP_090075538.1">
    <property type="nucleotide sequence ID" value="NZ_FOVR01000021.1"/>
</dbReference>
<proteinExistence type="predicted"/>
<dbReference type="Pfam" id="PF21716">
    <property type="entry name" value="dnstrm_HI1420"/>
    <property type="match status" value="1"/>
</dbReference>
<sequence>MPLKTKLFDVADYLTTEEDIKAYLDEALASGDSRLVAAALGDVARAKGMTKIAEKAGLSRESLYKSLSDKGYPEFGTVFKVLKALGYSLHTGDAVADIREAS</sequence>
<name>A0A1I5MG41_9HYPH</name>